<evidence type="ECO:0000313" key="12">
    <source>
        <dbReference type="EMBL" id="KAK6172446.1"/>
    </source>
</evidence>
<dbReference type="AlphaFoldDB" id="A0AAN8JAA6"/>
<evidence type="ECO:0000256" key="4">
    <source>
        <dbReference type="ARBA" id="ARBA00022490"/>
    </source>
</evidence>
<keyword evidence="9 11" id="KW-0472">Membrane</keyword>
<dbReference type="EMBL" id="JAZGQO010000011">
    <property type="protein sequence ID" value="KAK6172446.1"/>
    <property type="molecule type" value="Genomic_DNA"/>
</dbReference>
<comment type="similarity">
    <text evidence="3">Belongs to the selenoprotein S family.</text>
</comment>
<dbReference type="Gene3D" id="6.10.250.2950">
    <property type="match status" value="1"/>
</dbReference>
<dbReference type="GO" id="GO:0030970">
    <property type="term" value="P:retrograde protein transport, ER to cytosol"/>
    <property type="evidence" value="ECO:0007669"/>
    <property type="project" value="TreeGrafter"/>
</dbReference>
<dbReference type="GO" id="GO:0016592">
    <property type="term" value="C:mediator complex"/>
    <property type="evidence" value="ECO:0007669"/>
    <property type="project" value="InterPro"/>
</dbReference>
<keyword evidence="4" id="KW-0963">Cytoplasm</keyword>
<organism evidence="12 13">
    <name type="scientific">Patella caerulea</name>
    <name type="common">Rayed Mediterranean limpet</name>
    <dbReference type="NCBI Taxonomy" id="87958"/>
    <lineage>
        <taxon>Eukaryota</taxon>
        <taxon>Metazoa</taxon>
        <taxon>Spiralia</taxon>
        <taxon>Lophotrochozoa</taxon>
        <taxon>Mollusca</taxon>
        <taxon>Gastropoda</taxon>
        <taxon>Patellogastropoda</taxon>
        <taxon>Patelloidea</taxon>
        <taxon>Patellidae</taxon>
        <taxon>Patella</taxon>
    </lineage>
</organism>
<reference evidence="12 13" key="1">
    <citation type="submission" date="2024-01" db="EMBL/GenBank/DDBJ databases">
        <title>The genome of the rayed Mediterranean limpet Patella caerulea (Linnaeus, 1758).</title>
        <authorList>
            <person name="Anh-Thu Weber A."/>
            <person name="Halstead-Nussloch G."/>
        </authorList>
    </citation>
    <scope>NUCLEOTIDE SEQUENCE [LARGE SCALE GENOMIC DNA]</scope>
    <source>
        <strain evidence="12">AATW-2023a</strain>
        <tissue evidence="12">Whole specimen</tissue>
    </source>
</reference>
<dbReference type="InterPro" id="IPR009703">
    <property type="entry name" value="Selenoprotein_S"/>
</dbReference>
<sequence>MAETPNAAPPENETPEVVVNIFSSLLEIIQGYGWFILIAVVVAMYLKQKLNPTLERMAKQKEERSEYKKYDSDTAQKRLEAMEKARQKLQSQFDEQASKFAEEQKTKEEAKRQAKIEDWDRHQEGKGYRSKFKVSVYKTLFSCENCELKHLPKLNSTFKGL</sequence>
<evidence type="ECO:0000256" key="11">
    <source>
        <dbReference type="SAM" id="Phobius"/>
    </source>
</evidence>
<dbReference type="PANTHER" id="PTHR28621:SF1">
    <property type="entry name" value="SELENOPROTEIN S"/>
    <property type="match status" value="1"/>
</dbReference>
<dbReference type="GO" id="GO:0003712">
    <property type="term" value="F:transcription coregulator activity"/>
    <property type="evidence" value="ECO:0007669"/>
    <property type="project" value="InterPro"/>
</dbReference>
<evidence type="ECO:0000256" key="10">
    <source>
        <dbReference type="SAM" id="MobiDB-lite"/>
    </source>
</evidence>
<dbReference type="Pfam" id="PF06936">
    <property type="entry name" value="Selenoprotein_S"/>
    <property type="match status" value="1"/>
</dbReference>
<dbReference type="GO" id="GO:0036513">
    <property type="term" value="C:Derlin-1 retrotranslocation complex"/>
    <property type="evidence" value="ECO:0007669"/>
    <property type="project" value="TreeGrafter"/>
</dbReference>
<evidence type="ECO:0000313" key="13">
    <source>
        <dbReference type="Proteomes" id="UP001347796"/>
    </source>
</evidence>
<evidence type="ECO:0000256" key="5">
    <source>
        <dbReference type="ARBA" id="ARBA00022692"/>
    </source>
</evidence>
<dbReference type="GO" id="GO:0006357">
    <property type="term" value="P:regulation of transcription by RNA polymerase II"/>
    <property type="evidence" value="ECO:0007669"/>
    <property type="project" value="InterPro"/>
</dbReference>
<dbReference type="GO" id="GO:0036502">
    <property type="term" value="C:Derlin-1-VIMP complex"/>
    <property type="evidence" value="ECO:0007669"/>
    <property type="project" value="TreeGrafter"/>
</dbReference>
<keyword evidence="5 11" id="KW-0812">Transmembrane</keyword>
<gene>
    <name evidence="12" type="ORF">SNE40_016093</name>
</gene>
<protein>
    <submittedName>
        <fullName evidence="12">Uncharacterized protein</fullName>
    </submittedName>
</protein>
<evidence type="ECO:0000256" key="8">
    <source>
        <dbReference type="ARBA" id="ARBA00022989"/>
    </source>
</evidence>
<evidence type="ECO:0000256" key="1">
    <source>
        <dbReference type="ARBA" id="ARBA00004389"/>
    </source>
</evidence>
<feature type="transmembrane region" description="Helical" evidence="11">
    <location>
        <begin position="28"/>
        <end position="46"/>
    </location>
</feature>
<keyword evidence="7" id="KW-0712">Selenocysteine</keyword>
<evidence type="ECO:0000256" key="7">
    <source>
        <dbReference type="ARBA" id="ARBA00022933"/>
    </source>
</evidence>
<keyword evidence="13" id="KW-1185">Reference proteome</keyword>
<comment type="caution">
    <text evidence="12">The sequence shown here is derived from an EMBL/GenBank/DDBJ whole genome shotgun (WGS) entry which is preliminary data.</text>
</comment>
<keyword evidence="6" id="KW-0256">Endoplasmic reticulum</keyword>
<proteinExistence type="inferred from homology"/>
<comment type="subcellular location">
    <subcellularLocation>
        <location evidence="2">Cytoplasm</location>
    </subcellularLocation>
    <subcellularLocation>
        <location evidence="1">Endoplasmic reticulum membrane</location>
        <topology evidence="1">Single-pass membrane protein</topology>
    </subcellularLocation>
</comment>
<keyword evidence="8 11" id="KW-1133">Transmembrane helix</keyword>
<evidence type="ECO:0000256" key="9">
    <source>
        <dbReference type="ARBA" id="ARBA00023136"/>
    </source>
</evidence>
<dbReference type="PANTHER" id="PTHR28621">
    <property type="entry name" value="SELENOPROTEIN S"/>
    <property type="match status" value="1"/>
</dbReference>
<evidence type="ECO:0000256" key="3">
    <source>
        <dbReference type="ARBA" id="ARBA00011034"/>
    </source>
</evidence>
<feature type="region of interest" description="Disordered" evidence="10">
    <location>
        <begin position="96"/>
        <end position="118"/>
    </location>
</feature>
<evidence type="ECO:0000256" key="2">
    <source>
        <dbReference type="ARBA" id="ARBA00004496"/>
    </source>
</evidence>
<evidence type="ECO:0000256" key="6">
    <source>
        <dbReference type="ARBA" id="ARBA00022824"/>
    </source>
</evidence>
<accession>A0AAN8JAA6</accession>
<dbReference type="GO" id="GO:0030968">
    <property type="term" value="P:endoplasmic reticulum unfolded protein response"/>
    <property type="evidence" value="ECO:0007669"/>
    <property type="project" value="TreeGrafter"/>
</dbReference>
<dbReference type="Proteomes" id="UP001347796">
    <property type="component" value="Unassembled WGS sequence"/>
</dbReference>
<name>A0AAN8JAA6_PATCE</name>